<dbReference type="SUPFAM" id="SSF82171">
    <property type="entry name" value="DPP6 N-terminal domain-like"/>
    <property type="match status" value="1"/>
</dbReference>
<dbReference type="SUPFAM" id="SSF50969">
    <property type="entry name" value="YVTN repeat-like/Quinoprotein amine dehydrogenase"/>
    <property type="match status" value="1"/>
</dbReference>
<evidence type="ECO:0000313" key="8">
    <source>
        <dbReference type="Proteomes" id="UP001164459"/>
    </source>
</evidence>
<keyword evidence="2" id="KW-0547">Nucleotide-binding</keyword>
<dbReference type="InterPro" id="IPR000719">
    <property type="entry name" value="Prot_kinase_dom"/>
</dbReference>
<dbReference type="InterPro" id="IPR011009">
    <property type="entry name" value="Kinase-like_dom_sf"/>
</dbReference>
<keyword evidence="4" id="KW-0067">ATP-binding</keyword>
<dbReference type="RefSeq" id="WP_269037453.1">
    <property type="nucleotide sequence ID" value="NZ_CP114040.1"/>
</dbReference>
<evidence type="ECO:0000256" key="5">
    <source>
        <dbReference type="SAM" id="MobiDB-lite"/>
    </source>
</evidence>
<evidence type="ECO:0000256" key="1">
    <source>
        <dbReference type="ARBA" id="ARBA00022679"/>
    </source>
</evidence>
<dbReference type="EMBL" id="CP114040">
    <property type="protein sequence ID" value="WAS95121.1"/>
    <property type="molecule type" value="Genomic_DNA"/>
</dbReference>
<keyword evidence="3 7" id="KW-0418">Kinase</keyword>
<dbReference type="PANTHER" id="PTHR43289:SF6">
    <property type="entry name" value="SERINE_THREONINE-PROTEIN KINASE NEKL-3"/>
    <property type="match status" value="1"/>
</dbReference>
<proteinExistence type="predicted"/>
<gene>
    <name evidence="7" type="ORF">O0S08_03080</name>
</gene>
<dbReference type="InterPro" id="IPR008271">
    <property type="entry name" value="Ser/Thr_kinase_AS"/>
</dbReference>
<reference evidence="7" key="1">
    <citation type="submission" date="2022-11" db="EMBL/GenBank/DDBJ databases">
        <title>Minimal conservation of predation-associated metabolite biosynthetic gene clusters underscores biosynthetic potential of Myxococcota including descriptions for ten novel species: Archangium lansinium sp. nov., Myxococcus landrumus sp. nov., Nannocystis bai.</title>
        <authorList>
            <person name="Ahearne A."/>
            <person name="Stevens C."/>
            <person name="Dowd S."/>
        </authorList>
    </citation>
    <scope>NUCLEOTIDE SEQUENCE</scope>
    <source>
        <strain evidence="7">Fl3</strain>
    </source>
</reference>
<protein>
    <submittedName>
        <fullName evidence="7">Serine/threonine-protein kinase</fullName>
    </submittedName>
</protein>
<dbReference type="SUPFAM" id="SSF56112">
    <property type="entry name" value="Protein kinase-like (PK-like)"/>
    <property type="match status" value="1"/>
</dbReference>
<evidence type="ECO:0000259" key="6">
    <source>
        <dbReference type="PROSITE" id="PS50011"/>
    </source>
</evidence>
<keyword evidence="1" id="KW-0808">Transferase</keyword>
<accession>A0ABY7H773</accession>
<dbReference type="InterPro" id="IPR011044">
    <property type="entry name" value="Quino_amine_DH_bsu"/>
</dbReference>
<dbReference type="SMART" id="SM00220">
    <property type="entry name" value="S_TKc"/>
    <property type="match status" value="1"/>
</dbReference>
<dbReference type="PANTHER" id="PTHR43289">
    <property type="entry name" value="MITOGEN-ACTIVATED PROTEIN KINASE KINASE KINASE 20-RELATED"/>
    <property type="match status" value="1"/>
</dbReference>
<evidence type="ECO:0000256" key="4">
    <source>
        <dbReference type="ARBA" id="ARBA00022840"/>
    </source>
</evidence>
<name>A0ABY7H773_9BACT</name>
<sequence>MPPVTARPEVPASHVVRAAQARLLAQIGGGDAQSSISPTMPPAGGPSVLADPTAWPGPSRAPGQPEDDERYEFGEAFATGGLGVVRRARDRRLGREVAVKELLRTDPAAEHRFALEAAITARLQHPGIVPLYDIGRHSTGEPYYCMKLVEGQTLEHEIRRRPRLAERLALLEHVIAAADAVAYAHRHGVLHRDLKPANILVGELGEAVVIDWGLAKDTHDSGPEPSANAQAAGTDGFISTMTEQGTILGTLRYMPPEQARGEAVDARGDVFALGAVLYHVLAGAPPYADVDSRALASRVVEGAVDDLRERAPEAPRELVAIAQRAMALRPEDRYSGAEALADDLRRFLTGRLVDAHRYSAGEVVRLGLRRHRAVVGVAAASLAALAVGGAYAVQNIRHQRDAAETAQVHAEAARGEAEAALAVARKQTTESLLAQARAALDSDLVGTLGALAQADLSEETVARRARLLALAAETRGAPSRVLQGQARPISQVVGLADGSLVSVDLSGDVWKWDPQEGTGARVFDLREQDVIIVAARDVPAFAAIGARSARVERDGAAQQLDIGMVDRGMYRALHYRWDMSAGGETLAALTEPASSYGAAASPPAYLWDLTQKPATLDVVPGTRGRTAALSPDGRAVAYEETGYKSFLRAGGESNPVPAIGGPLHYSSSGAHLVAWAADKPARHVTYTPATGEVHPLGRWTLALAPNDRALVLDPDDFTGMISLSLRSLATGEALWKEEPVESGNLVEWGDSQEYDVAVDMHGDGLALRTPDHWLLGSQADGQFLRRLDTGGDRHGAFAGDGRFALAHHDDLHVWDAASPSPSAQGLATLQAAVVSQDGRRGIVFSRVDGSSPRLRDMFEGTYHDSCVDRLTTEQLLDRGARVAVGGSGRVLFVDEAGQACLSDAAGRHEFAVPAGISAAAVADAGAALTVGFRDGVVLTWRDVDAAPRKWELGAEVAELVPTRSGEGVLAHTRTGKVFALADGADRAIEIAAVDPGPAASFYRPPPTFVHPQAAVAVVPLPGQDALAVHDFATGATARRPLVLPTMPTAAYSPSGATLAVAVAGRRVLLVQGIDDPGRELALPDEARGLAFVGEDQLAVLGETGALIRVDTVIGEAAVIRRSWTGPLDGLSSRTRVGLAAGADGTTFAFLEMYKRVAAQPAESVPRDAATLTSWLQARSRQLGRQ</sequence>
<dbReference type="CDD" id="cd14014">
    <property type="entry name" value="STKc_PknB_like"/>
    <property type="match status" value="1"/>
</dbReference>
<evidence type="ECO:0000256" key="2">
    <source>
        <dbReference type="ARBA" id="ARBA00022741"/>
    </source>
</evidence>
<dbReference type="GO" id="GO:0016301">
    <property type="term" value="F:kinase activity"/>
    <property type="evidence" value="ECO:0007669"/>
    <property type="project" value="UniProtKB-KW"/>
</dbReference>
<dbReference type="PROSITE" id="PS50011">
    <property type="entry name" value="PROTEIN_KINASE_DOM"/>
    <property type="match status" value="1"/>
</dbReference>
<dbReference type="Gene3D" id="3.30.200.20">
    <property type="entry name" value="Phosphorylase Kinase, domain 1"/>
    <property type="match status" value="1"/>
</dbReference>
<feature type="domain" description="Protein kinase" evidence="6">
    <location>
        <begin position="71"/>
        <end position="348"/>
    </location>
</feature>
<organism evidence="7 8">
    <name type="scientific">Nannocystis punicea</name>
    <dbReference type="NCBI Taxonomy" id="2995304"/>
    <lineage>
        <taxon>Bacteria</taxon>
        <taxon>Pseudomonadati</taxon>
        <taxon>Myxococcota</taxon>
        <taxon>Polyangia</taxon>
        <taxon>Nannocystales</taxon>
        <taxon>Nannocystaceae</taxon>
        <taxon>Nannocystis</taxon>
    </lineage>
</organism>
<dbReference type="Gene3D" id="1.10.510.10">
    <property type="entry name" value="Transferase(Phosphotransferase) domain 1"/>
    <property type="match status" value="1"/>
</dbReference>
<evidence type="ECO:0000313" key="7">
    <source>
        <dbReference type="EMBL" id="WAS95121.1"/>
    </source>
</evidence>
<dbReference type="PROSITE" id="PS00108">
    <property type="entry name" value="PROTEIN_KINASE_ST"/>
    <property type="match status" value="1"/>
</dbReference>
<keyword evidence="8" id="KW-1185">Reference proteome</keyword>
<dbReference type="Pfam" id="PF00069">
    <property type="entry name" value="Pkinase"/>
    <property type="match status" value="1"/>
</dbReference>
<feature type="region of interest" description="Disordered" evidence="5">
    <location>
        <begin position="27"/>
        <end position="67"/>
    </location>
</feature>
<dbReference type="Proteomes" id="UP001164459">
    <property type="component" value="Chromosome"/>
</dbReference>
<evidence type="ECO:0000256" key="3">
    <source>
        <dbReference type="ARBA" id="ARBA00022777"/>
    </source>
</evidence>